<keyword evidence="2" id="KW-0472">Membrane</keyword>
<name>A0A9P6LPP5_9FUNG</name>
<feature type="compositionally biased region" description="Basic and acidic residues" evidence="1">
    <location>
        <begin position="79"/>
        <end position="90"/>
    </location>
</feature>
<feature type="non-terminal residue" evidence="3">
    <location>
        <position position="1"/>
    </location>
</feature>
<protein>
    <submittedName>
        <fullName evidence="3">Uncharacterized protein</fullName>
    </submittedName>
</protein>
<evidence type="ECO:0000313" key="4">
    <source>
        <dbReference type="Proteomes" id="UP000749646"/>
    </source>
</evidence>
<dbReference type="EMBL" id="JAAAHW010011135">
    <property type="protein sequence ID" value="KAF9920949.1"/>
    <property type="molecule type" value="Genomic_DNA"/>
</dbReference>
<feature type="transmembrane region" description="Helical" evidence="2">
    <location>
        <begin position="167"/>
        <end position="189"/>
    </location>
</feature>
<evidence type="ECO:0000256" key="2">
    <source>
        <dbReference type="SAM" id="Phobius"/>
    </source>
</evidence>
<dbReference type="Pfam" id="PF20479">
    <property type="entry name" value="TMEM128"/>
    <property type="match status" value="1"/>
</dbReference>
<accession>A0A9P6LPP5</accession>
<proteinExistence type="predicted"/>
<evidence type="ECO:0000313" key="3">
    <source>
        <dbReference type="EMBL" id="KAF9920949.1"/>
    </source>
</evidence>
<reference evidence="3" key="1">
    <citation type="journal article" date="2020" name="Fungal Divers.">
        <title>Resolving the Mortierellaceae phylogeny through synthesis of multi-gene phylogenetics and phylogenomics.</title>
        <authorList>
            <person name="Vandepol N."/>
            <person name="Liber J."/>
            <person name="Desiro A."/>
            <person name="Na H."/>
            <person name="Kennedy M."/>
            <person name="Barry K."/>
            <person name="Grigoriev I.V."/>
            <person name="Miller A.N."/>
            <person name="O'Donnell K."/>
            <person name="Stajich J.E."/>
            <person name="Bonito G."/>
        </authorList>
    </citation>
    <scope>NUCLEOTIDE SEQUENCE</scope>
    <source>
        <strain evidence="3">MES-2147</strain>
    </source>
</reference>
<keyword evidence="2" id="KW-0812">Transmembrane</keyword>
<dbReference type="Proteomes" id="UP000749646">
    <property type="component" value="Unassembled WGS sequence"/>
</dbReference>
<keyword evidence="4" id="KW-1185">Reference proteome</keyword>
<dbReference type="OrthoDB" id="2410127at2759"/>
<dbReference type="InterPro" id="IPR033579">
    <property type="entry name" value="TMEM128"/>
</dbReference>
<comment type="caution">
    <text evidence="3">The sequence shown here is derived from an EMBL/GenBank/DDBJ whole genome shotgun (WGS) entry which is preliminary data.</text>
</comment>
<organism evidence="3 4">
    <name type="scientific">Modicella reniformis</name>
    <dbReference type="NCBI Taxonomy" id="1440133"/>
    <lineage>
        <taxon>Eukaryota</taxon>
        <taxon>Fungi</taxon>
        <taxon>Fungi incertae sedis</taxon>
        <taxon>Mucoromycota</taxon>
        <taxon>Mortierellomycotina</taxon>
        <taxon>Mortierellomycetes</taxon>
        <taxon>Mortierellales</taxon>
        <taxon>Mortierellaceae</taxon>
        <taxon>Modicella</taxon>
    </lineage>
</organism>
<sequence>MTDSTSLPLSNASELDAHANLDTQLLQESGGLGNNTVHGIPPFTIPRADGTLEASPDIQADMADMHTTATARMMRRRQHDVTRGDQDGDGNHTNLLGYRDGQNDEGEGGSSSKHGHGLTDALQSGLSVRRPFLQRVRKAITPTLIGGLVAWYFDAVDVLIFRKDPRIKGNILTFSILCLLTVLSIFFYLEFIRPRLLGKKTEYVNWEKELRYPVKIAT</sequence>
<feature type="transmembrane region" description="Helical" evidence="2">
    <location>
        <begin position="139"/>
        <end position="161"/>
    </location>
</feature>
<evidence type="ECO:0000256" key="1">
    <source>
        <dbReference type="SAM" id="MobiDB-lite"/>
    </source>
</evidence>
<dbReference type="AlphaFoldDB" id="A0A9P6LPP5"/>
<feature type="region of interest" description="Disordered" evidence="1">
    <location>
        <begin position="74"/>
        <end position="118"/>
    </location>
</feature>
<gene>
    <name evidence="3" type="ORF">BGZ65_010798</name>
</gene>
<keyword evidence="2" id="KW-1133">Transmembrane helix</keyword>